<gene>
    <name evidence="1" type="ORF">KUDE01_012496</name>
</gene>
<organism evidence="1 2">
    <name type="scientific">Dissostichus eleginoides</name>
    <name type="common">Patagonian toothfish</name>
    <name type="synonym">Dissostichus amissus</name>
    <dbReference type="NCBI Taxonomy" id="100907"/>
    <lineage>
        <taxon>Eukaryota</taxon>
        <taxon>Metazoa</taxon>
        <taxon>Chordata</taxon>
        <taxon>Craniata</taxon>
        <taxon>Vertebrata</taxon>
        <taxon>Euteleostomi</taxon>
        <taxon>Actinopterygii</taxon>
        <taxon>Neopterygii</taxon>
        <taxon>Teleostei</taxon>
        <taxon>Neoteleostei</taxon>
        <taxon>Acanthomorphata</taxon>
        <taxon>Eupercaria</taxon>
        <taxon>Perciformes</taxon>
        <taxon>Notothenioidei</taxon>
        <taxon>Nototheniidae</taxon>
        <taxon>Dissostichus</taxon>
    </lineage>
</organism>
<accession>A0AAD9FKM7</accession>
<name>A0AAD9FKM7_DISEL</name>
<dbReference type="Proteomes" id="UP001228049">
    <property type="component" value="Unassembled WGS sequence"/>
</dbReference>
<reference evidence="1" key="1">
    <citation type="submission" date="2023-04" db="EMBL/GenBank/DDBJ databases">
        <title>Chromosome-level genome of Chaenocephalus aceratus.</title>
        <authorList>
            <person name="Park H."/>
        </authorList>
    </citation>
    <scope>NUCLEOTIDE SEQUENCE</scope>
    <source>
        <strain evidence="1">DE</strain>
        <tissue evidence="1">Muscle</tissue>
    </source>
</reference>
<evidence type="ECO:0000313" key="2">
    <source>
        <dbReference type="Proteomes" id="UP001228049"/>
    </source>
</evidence>
<protein>
    <submittedName>
        <fullName evidence="1">Apolipoprotein L1</fullName>
    </submittedName>
</protein>
<sequence>MVPPASSYTLALTYCTLYKQPIHNPPGLHSGNAQWRPWKSSSWLGDATWRSGVLDPWMNVLLPDAVTALLNSSIGSM</sequence>
<evidence type="ECO:0000313" key="1">
    <source>
        <dbReference type="EMBL" id="KAK1905314.1"/>
    </source>
</evidence>
<dbReference type="AlphaFoldDB" id="A0AAD9FKM7"/>
<comment type="caution">
    <text evidence="1">The sequence shown here is derived from an EMBL/GenBank/DDBJ whole genome shotgun (WGS) entry which is preliminary data.</text>
</comment>
<dbReference type="EMBL" id="JASDAP010000003">
    <property type="protein sequence ID" value="KAK1905314.1"/>
    <property type="molecule type" value="Genomic_DNA"/>
</dbReference>
<keyword evidence="2" id="KW-1185">Reference proteome</keyword>
<proteinExistence type="predicted"/>